<organism evidence="1 2">
    <name type="scientific">Linnemannia hyalina</name>
    <dbReference type="NCBI Taxonomy" id="64524"/>
    <lineage>
        <taxon>Eukaryota</taxon>
        <taxon>Fungi</taxon>
        <taxon>Fungi incertae sedis</taxon>
        <taxon>Mucoromycota</taxon>
        <taxon>Mortierellomycotina</taxon>
        <taxon>Mortierellomycetes</taxon>
        <taxon>Mortierellales</taxon>
        <taxon>Mortierellaceae</taxon>
        <taxon>Linnemannia</taxon>
    </lineage>
</organism>
<sequence length="80" mass="9471">MDSAEQEQEAVYGELNNWTMFHDAANDISYVMNPETVDKAEYQKAVDAGKEQHIEFLKKNCNFTVQPKHLFNKEKWVYRK</sequence>
<dbReference type="Proteomes" id="UP000707451">
    <property type="component" value="Unassembled WGS sequence"/>
</dbReference>
<evidence type="ECO:0000313" key="2">
    <source>
        <dbReference type="Proteomes" id="UP000707451"/>
    </source>
</evidence>
<dbReference type="OrthoDB" id="2396643at2759"/>
<name>A0A9P7XNJ3_9FUNG</name>
<gene>
    <name evidence="1" type="ORF">KI688_002833</name>
</gene>
<evidence type="ECO:0000313" key="1">
    <source>
        <dbReference type="EMBL" id="KAG9064575.1"/>
    </source>
</evidence>
<accession>A0A9P7XNJ3</accession>
<proteinExistence type="predicted"/>
<dbReference type="EMBL" id="JAHRHY010000013">
    <property type="protein sequence ID" value="KAG9064575.1"/>
    <property type="molecule type" value="Genomic_DNA"/>
</dbReference>
<protein>
    <submittedName>
        <fullName evidence="1">Uncharacterized protein</fullName>
    </submittedName>
</protein>
<reference evidence="1" key="1">
    <citation type="submission" date="2021-06" db="EMBL/GenBank/DDBJ databases">
        <title>Genome Sequence of Mortierella hyaline Strain SCG-10, a Cold-Adapted, Nitrate-Reducing Fungus Isolated from Soil in Minnesota, USA.</title>
        <authorList>
            <person name="Aldossari N."/>
        </authorList>
    </citation>
    <scope>NUCLEOTIDE SEQUENCE</scope>
    <source>
        <strain evidence="1">SCG-10</strain>
    </source>
</reference>
<comment type="caution">
    <text evidence="1">The sequence shown here is derived from an EMBL/GenBank/DDBJ whole genome shotgun (WGS) entry which is preliminary data.</text>
</comment>
<dbReference type="AlphaFoldDB" id="A0A9P7XNJ3"/>
<keyword evidence="2" id="KW-1185">Reference proteome</keyword>